<organism evidence="3 4">
    <name type="scientific">Flavobacterium bomense</name>
    <dbReference type="NCBI Taxonomy" id="2497483"/>
    <lineage>
        <taxon>Bacteria</taxon>
        <taxon>Pseudomonadati</taxon>
        <taxon>Bacteroidota</taxon>
        <taxon>Flavobacteriia</taxon>
        <taxon>Flavobacteriales</taxon>
        <taxon>Flavobacteriaceae</taxon>
        <taxon>Flavobacterium</taxon>
    </lineage>
</organism>
<dbReference type="Gene3D" id="3.40.50.2000">
    <property type="entry name" value="Glycogen Phosphorylase B"/>
    <property type="match status" value="2"/>
</dbReference>
<proteinExistence type="predicted"/>
<dbReference type="GO" id="GO:0016757">
    <property type="term" value="F:glycosyltransferase activity"/>
    <property type="evidence" value="ECO:0007669"/>
    <property type="project" value="InterPro"/>
</dbReference>
<evidence type="ECO:0000259" key="1">
    <source>
        <dbReference type="Pfam" id="PF00534"/>
    </source>
</evidence>
<dbReference type="CDD" id="cd03801">
    <property type="entry name" value="GT4_PimA-like"/>
    <property type="match status" value="1"/>
</dbReference>
<protein>
    <submittedName>
        <fullName evidence="3">Glycosyltransferase</fullName>
    </submittedName>
</protein>
<dbReference type="AlphaFoldDB" id="A0A432CLG7"/>
<gene>
    <name evidence="3" type="ORF">EKL98_10650</name>
</gene>
<dbReference type="Pfam" id="PF13477">
    <property type="entry name" value="Glyco_trans_4_2"/>
    <property type="match status" value="1"/>
</dbReference>
<reference evidence="3 4" key="1">
    <citation type="submission" date="2018-12" db="EMBL/GenBank/DDBJ databases">
        <title>Flavobacterium sp. nov., isolated from glacier ice.</title>
        <authorList>
            <person name="Liu Q."/>
            <person name="Xin Y.-H."/>
        </authorList>
    </citation>
    <scope>NUCLEOTIDE SEQUENCE [LARGE SCALE GENOMIC DNA]</scope>
    <source>
        <strain evidence="3 4">RB1N8</strain>
    </source>
</reference>
<evidence type="ECO:0000313" key="4">
    <source>
        <dbReference type="Proteomes" id="UP000280825"/>
    </source>
</evidence>
<feature type="domain" description="Glycosyltransferase subfamily 4-like N-terminal" evidence="2">
    <location>
        <begin position="58"/>
        <end position="131"/>
    </location>
</feature>
<comment type="caution">
    <text evidence="3">The sequence shown here is derived from an EMBL/GenBank/DDBJ whole genome shotgun (WGS) entry which is preliminary data.</text>
</comment>
<feature type="domain" description="Glycosyl transferase family 1" evidence="1">
    <location>
        <begin position="168"/>
        <end position="326"/>
    </location>
</feature>
<evidence type="ECO:0000313" key="3">
    <source>
        <dbReference type="EMBL" id="RTZ03935.1"/>
    </source>
</evidence>
<name>A0A432CLG7_9FLAO</name>
<sequence>MISTKKRRILFLGESYRADAITWMNGLKEFGDFEIITWELKTPSDSFKNRILRIFEFKFAVLKIRKIIQLQKPDMVIAERTTSYGFLAALSGVKPVAIAQQGGTDLWPEKSISLPLKKIIQHYAFKKADLIHAWGPVMTLSMLEAKVDMSKVLVLPKGIDLVQFGNQKTANPEKICAIVTRSLMPEYCHAIILKAFAVLNQKGIDFVLTIVGDGTQLFKLKELAKKLNIENKVNFTGRILNTELPKLLQESNIYISMPVTEGVSASLFEAMATNCYPILSAISGNKSWIKHRKNGQLVPVDDYNKLAEELIWAFENDKYRNEAVSMNRKIVEKNADYSINMKIIAHKYHELINQNQSN</sequence>
<dbReference type="SUPFAM" id="SSF53756">
    <property type="entry name" value="UDP-Glycosyltransferase/glycogen phosphorylase"/>
    <property type="match status" value="1"/>
</dbReference>
<dbReference type="Proteomes" id="UP000280825">
    <property type="component" value="Unassembled WGS sequence"/>
</dbReference>
<dbReference type="Pfam" id="PF00534">
    <property type="entry name" value="Glycos_transf_1"/>
    <property type="match status" value="1"/>
</dbReference>
<evidence type="ECO:0000259" key="2">
    <source>
        <dbReference type="Pfam" id="PF13477"/>
    </source>
</evidence>
<dbReference type="EMBL" id="RYDJ01000011">
    <property type="protein sequence ID" value="RTZ03935.1"/>
    <property type="molecule type" value="Genomic_DNA"/>
</dbReference>
<keyword evidence="3" id="KW-0808">Transferase</keyword>
<accession>A0A432CLG7</accession>
<dbReference type="InterPro" id="IPR028098">
    <property type="entry name" value="Glyco_trans_4-like_N"/>
</dbReference>
<keyword evidence="4" id="KW-1185">Reference proteome</keyword>
<dbReference type="RefSeq" id="WP_126562322.1">
    <property type="nucleotide sequence ID" value="NZ_RYDJ01000011.1"/>
</dbReference>
<dbReference type="InterPro" id="IPR001296">
    <property type="entry name" value="Glyco_trans_1"/>
</dbReference>
<dbReference type="PANTHER" id="PTHR12526">
    <property type="entry name" value="GLYCOSYLTRANSFERASE"/>
    <property type="match status" value="1"/>
</dbReference>